<dbReference type="WBParaSite" id="BTMF_0001747301-mRNA-1">
    <property type="protein sequence ID" value="BTMF_0001747301-mRNA-1"/>
    <property type="gene ID" value="BTMF_0001747301"/>
</dbReference>
<evidence type="ECO:0000313" key="2">
    <source>
        <dbReference type="Proteomes" id="UP000280834"/>
    </source>
</evidence>
<keyword evidence="2" id="KW-1185">Reference proteome</keyword>
<protein>
    <submittedName>
        <fullName evidence="3">Ovule protein</fullName>
    </submittedName>
</protein>
<evidence type="ECO:0000313" key="1">
    <source>
        <dbReference type="EMBL" id="VDO54093.1"/>
    </source>
</evidence>
<evidence type="ECO:0000313" key="3">
    <source>
        <dbReference type="WBParaSite" id="BTMF_0001747301-mRNA-1"/>
    </source>
</evidence>
<sequence>MHCIRPTLSLKFESLAHHVVASGSNIMSTKSKSHPAQHTLSCPRLQNLRNCKHPFFRCTSQHH</sequence>
<organism evidence="3">
    <name type="scientific">Brugia timori</name>
    <dbReference type="NCBI Taxonomy" id="42155"/>
    <lineage>
        <taxon>Eukaryota</taxon>
        <taxon>Metazoa</taxon>
        <taxon>Ecdysozoa</taxon>
        <taxon>Nematoda</taxon>
        <taxon>Chromadorea</taxon>
        <taxon>Rhabditida</taxon>
        <taxon>Spirurina</taxon>
        <taxon>Spiruromorpha</taxon>
        <taxon>Filarioidea</taxon>
        <taxon>Onchocercidae</taxon>
        <taxon>Brugia</taxon>
    </lineage>
</organism>
<gene>
    <name evidence="1" type="ORF">BTMF_LOCUS15440</name>
</gene>
<dbReference type="AlphaFoldDB" id="A0A0R3RBQ4"/>
<proteinExistence type="predicted"/>
<reference evidence="1 2" key="2">
    <citation type="submission" date="2018-11" db="EMBL/GenBank/DDBJ databases">
        <authorList>
            <consortium name="Pathogen Informatics"/>
        </authorList>
    </citation>
    <scope>NUCLEOTIDE SEQUENCE [LARGE SCALE GENOMIC DNA]</scope>
</reference>
<dbReference type="EMBL" id="UZAG01022581">
    <property type="protein sequence ID" value="VDO54093.1"/>
    <property type="molecule type" value="Genomic_DNA"/>
</dbReference>
<dbReference type="Proteomes" id="UP000280834">
    <property type="component" value="Unassembled WGS sequence"/>
</dbReference>
<accession>A0A0R3RBQ4</accession>
<name>A0A0R3RBQ4_9BILA</name>
<reference evidence="3" key="1">
    <citation type="submission" date="2017-02" db="UniProtKB">
        <authorList>
            <consortium name="WormBaseParasite"/>
        </authorList>
    </citation>
    <scope>IDENTIFICATION</scope>
</reference>